<accession>A0A2K3LTX7</accession>
<comment type="caution">
    <text evidence="3">The sequence shown here is derived from an EMBL/GenBank/DDBJ whole genome shotgun (WGS) entry which is preliminary data.</text>
</comment>
<evidence type="ECO:0000256" key="1">
    <source>
        <dbReference type="ARBA" id="ARBA00022768"/>
    </source>
</evidence>
<reference evidence="3 4" key="1">
    <citation type="journal article" date="2014" name="Am. J. Bot.">
        <title>Genome assembly and annotation for red clover (Trifolium pratense; Fabaceae).</title>
        <authorList>
            <person name="Istvanek J."/>
            <person name="Jaros M."/>
            <person name="Krenek A."/>
            <person name="Repkova J."/>
        </authorList>
    </citation>
    <scope>NUCLEOTIDE SEQUENCE [LARGE SCALE GENOMIC DNA]</scope>
    <source>
        <strain evidence="4">cv. Tatra</strain>
        <tissue evidence="3">Young leaves</tissue>
    </source>
</reference>
<dbReference type="PANTHER" id="PTHR43636">
    <property type="entry name" value="ELONGATION FACTOR G, MITOCHONDRIAL"/>
    <property type="match status" value="1"/>
</dbReference>
<proteinExistence type="predicted"/>
<dbReference type="PANTHER" id="PTHR43636:SF2">
    <property type="entry name" value="ELONGATION FACTOR G, MITOCHONDRIAL"/>
    <property type="match status" value="1"/>
</dbReference>
<keyword evidence="1 3" id="KW-0251">Elongation factor</keyword>
<dbReference type="STRING" id="57577.A0A2K3LTX7"/>
<dbReference type="AlphaFoldDB" id="A0A2K3LTX7"/>
<protein>
    <submittedName>
        <fullName evidence="3">Elongation factor Tu mitochondrial-like</fullName>
    </submittedName>
</protein>
<dbReference type="EMBL" id="ASHM01041071">
    <property type="protein sequence ID" value="PNX81995.1"/>
    <property type="molecule type" value="Genomic_DNA"/>
</dbReference>
<gene>
    <name evidence="3" type="ORF">L195_g038021</name>
</gene>
<evidence type="ECO:0000256" key="2">
    <source>
        <dbReference type="ARBA" id="ARBA00022917"/>
    </source>
</evidence>
<sequence length="119" mass="13341">MPEDLEASVLEKRRELIEVVSRVDDKLAEAFCNGRIIFGAADLQEAIRRVTIARKFIPVFMGGGAFKYKGLQLLLDGVLNYFPCPIEASNYSLDQSKNGEKFVAQPLQSHSIAVKRILR</sequence>
<evidence type="ECO:0000313" key="3">
    <source>
        <dbReference type="EMBL" id="PNX81995.1"/>
    </source>
</evidence>
<dbReference type="GO" id="GO:0005739">
    <property type="term" value="C:mitochondrion"/>
    <property type="evidence" value="ECO:0007669"/>
    <property type="project" value="TreeGrafter"/>
</dbReference>
<dbReference type="Proteomes" id="UP000236291">
    <property type="component" value="Unassembled WGS sequence"/>
</dbReference>
<keyword evidence="2" id="KW-0648">Protein biosynthesis</keyword>
<dbReference type="ExpressionAtlas" id="A0A2K3LTX7">
    <property type="expression patterns" value="baseline"/>
</dbReference>
<dbReference type="GO" id="GO:0003746">
    <property type="term" value="F:translation elongation factor activity"/>
    <property type="evidence" value="ECO:0007669"/>
    <property type="project" value="UniProtKB-KW"/>
</dbReference>
<organism evidence="3 4">
    <name type="scientific">Trifolium pratense</name>
    <name type="common">Red clover</name>
    <dbReference type="NCBI Taxonomy" id="57577"/>
    <lineage>
        <taxon>Eukaryota</taxon>
        <taxon>Viridiplantae</taxon>
        <taxon>Streptophyta</taxon>
        <taxon>Embryophyta</taxon>
        <taxon>Tracheophyta</taxon>
        <taxon>Spermatophyta</taxon>
        <taxon>Magnoliopsida</taxon>
        <taxon>eudicotyledons</taxon>
        <taxon>Gunneridae</taxon>
        <taxon>Pentapetalae</taxon>
        <taxon>rosids</taxon>
        <taxon>fabids</taxon>
        <taxon>Fabales</taxon>
        <taxon>Fabaceae</taxon>
        <taxon>Papilionoideae</taxon>
        <taxon>50 kb inversion clade</taxon>
        <taxon>NPAAA clade</taxon>
        <taxon>Hologalegina</taxon>
        <taxon>IRL clade</taxon>
        <taxon>Trifolieae</taxon>
        <taxon>Trifolium</taxon>
    </lineage>
</organism>
<dbReference type="GO" id="GO:0070125">
    <property type="term" value="P:mitochondrial translational elongation"/>
    <property type="evidence" value="ECO:0007669"/>
    <property type="project" value="TreeGrafter"/>
</dbReference>
<reference evidence="3 4" key="2">
    <citation type="journal article" date="2017" name="Front. Plant Sci.">
        <title>Gene Classification and Mining of Molecular Markers Useful in Red Clover (Trifolium pratense) Breeding.</title>
        <authorList>
            <person name="Istvanek J."/>
            <person name="Dluhosova J."/>
            <person name="Dluhos P."/>
            <person name="Patkova L."/>
            <person name="Nedelnik J."/>
            <person name="Repkova J."/>
        </authorList>
    </citation>
    <scope>NUCLEOTIDE SEQUENCE [LARGE SCALE GENOMIC DNA]</scope>
    <source>
        <strain evidence="4">cv. Tatra</strain>
        <tissue evidence="3">Young leaves</tissue>
    </source>
</reference>
<name>A0A2K3LTX7_TRIPR</name>
<dbReference type="Gene3D" id="3.40.50.300">
    <property type="entry name" value="P-loop containing nucleotide triphosphate hydrolases"/>
    <property type="match status" value="1"/>
</dbReference>
<evidence type="ECO:0000313" key="4">
    <source>
        <dbReference type="Proteomes" id="UP000236291"/>
    </source>
</evidence>
<dbReference type="GO" id="GO:0003924">
    <property type="term" value="F:GTPase activity"/>
    <property type="evidence" value="ECO:0007669"/>
    <property type="project" value="TreeGrafter"/>
</dbReference>
<dbReference type="SUPFAM" id="SSF52540">
    <property type="entry name" value="P-loop containing nucleoside triphosphate hydrolases"/>
    <property type="match status" value="1"/>
</dbReference>
<dbReference type="InterPro" id="IPR027417">
    <property type="entry name" value="P-loop_NTPase"/>
</dbReference>